<proteinExistence type="predicted"/>
<protein>
    <submittedName>
        <fullName evidence="1">Uncharacterized protein</fullName>
    </submittedName>
</protein>
<sequence>MSLASNLLDFATRIATEIKSIRTLVNGNAPDLSALTTTAKTNLVAAINELKAGLSNANGINDATTTGTSTWSSNKITSSISAAVSALVGSSPATLDTLSELADALGDDPNFAATMTTALGNRVRHDAAQTLDATQQAQARTNIGAADAAGVATSLAGKSDTGHTHTSSQITNFNTAADARVNALVPSASDTVAGKVELATTTEATTGTDTARAVTPAGLKAVGDTKAPLTHTHTAANISDSTATGRSVVTAASAAAARTAIGAGTSSLVIGTASGTAADAALVGDTATDFVATFNAGLA</sequence>
<evidence type="ECO:0000313" key="2">
    <source>
        <dbReference type="Proteomes" id="UP001218170"/>
    </source>
</evidence>
<name>A0ABT5SKF5_9MICO</name>
<organism evidence="1 2">
    <name type="scientific">Microbacterium thalli</name>
    <dbReference type="NCBI Taxonomy" id="3027921"/>
    <lineage>
        <taxon>Bacteria</taxon>
        <taxon>Bacillati</taxon>
        <taxon>Actinomycetota</taxon>
        <taxon>Actinomycetes</taxon>
        <taxon>Micrococcales</taxon>
        <taxon>Microbacteriaceae</taxon>
        <taxon>Microbacterium</taxon>
    </lineage>
</organism>
<comment type="caution">
    <text evidence="1">The sequence shown here is derived from an EMBL/GenBank/DDBJ whole genome shotgun (WGS) entry which is preliminary data.</text>
</comment>
<accession>A0ABT5SKF5</accession>
<dbReference type="EMBL" id="JAQZCI010000004">
    <property type="protein sequence ID" value="MDD7963294.1"/>
    <property type="molecule type" value="Genomic_DNA"/>
</dbReference>
<dbReference type="Proteomes" id="UP001218170">
    <property type="component" value="Unassembled WGS sequence"/>
</dbReference>
<keyword evidence="2" id="KW-1185">Reference proteome</keyword>
<reference evidence="1 2" key="1">
    <citation type="submission" date="2023-02" db="EMBL/GenBank/DDBJ databases">
        <title>Study of novel species of the Microbacterium genus.</title>
        <authorList>
            <person name="Arroyo-Herrera I."/>
            <person name="Roman-Ponce B."/>
            <person name="Vasquez-Murrieta M.S."/>
        </authorList>
    </citation>
    <scope>NUCLEOTIDE SEQUENCE [LARGE SCALE GENOMIC DNA]</scope>
    <source>
        <strain evidence="1 2">NE1TT3</strain>
    </source>
</reference>
<dbReference type="Pfam" id="PF12789">
    <property type="entry name" value="PTR"/>
    <property type="match status" value="2"/>
</dbReference>
<evidence type="ECO:0000313" key="1">
    <source>
        <dbReference type="EMBL" id="MDD7963294.1"/>
    </source>
</evidence>
<dbReference type="RefSeq" id="WP_274264872.1">
    <property type="nucleotide sequence ID" value="NZ_JAQZCI010000004.1"/>
</dbReference>
<gene>
    <name evidence="1" type="ORF">PUW80_13135</name>
</gene>